<dbReference type="Proteomes" id="UP000198725">
    <property type="component" value="Unassembled WGS sequence"/>
</dbReference>
<reference evidence="2" key="1">
    <citation type="submission" date="2016-10" db="EMBL/GenBank/DDBJ databases">
        <authorList>
            <person name="Varghese N."/>
            <person name="Submissions S."/>
        </authorList>
    </citation>
    <scope>NUCLEOTIDE SEQUENCE [LARGE SCALE GENOMIC DNA]</scope>
    <source>
        <strain evidence="2">MO64</strain>
    </source>
</reference>
<evidence type="ECO:0000313" key="1">
    <source>
        <dbReference type="EMBL" id="SFK29252.1"/>
    </source>
</evidence>
<dbReference type="EMBL" id="FOSR01000001">
    <property type="protein sequence ID" value="SFK29252.1"/>
    <property type="molecule type" value="Genomic_DNA"/>
</dbReference>
<evidence type="ECO:0000313" key="2">
    <source>
        <dbReference type="Proteomes" id="UP000198725"/>
    </source>
</evidence>
<accession>A0A1I3YBR5</accession>
<dbReference type="RefSeq" id="WP_092700910.1">
    <property type="nucleotide sequence ID" value="NZ_FOSR01000001.1"/>
</dbReference>
<gene>
    <name evidence="1" type="ORF">SAMN05192579_101418</name>
</gene>
<keyword evidence="2" id="KW-1185">Reference proteome</keyword>
<dbReference type="AlphaFoldDB" id="A0A1I3YBR5"/>
<dbReference type="Pfam" id="PF20012">
    <property type="entry name" value="GAP1-N1"/>
    <property type="match status" value="1"/>
</dbReference>
<organism evidence="1 2">
    <name type="scientific">Rhodanobacter glycinis</name>
    <dbReference type="NCBI Taxonomy" id="582702"/>
    <lineage>
        <taxon>Bacteria</taxon>
        <taxon>Pseudomonadati</taxon>
        <taxon>Pseudomonadota</taxon>
        <taxon>Gammaproteobacteria</taxon>
        <taxon>Lysobacterales</taxon>
        <taxon>Rhodanobacteraceae</taxon>
        <taxon>Rhodanobacter</taxon>
    </lineage>
</organism>
<sequence>MDLPSPHFDEQIHGYRSGHQLLSATIRLSRLDQDVVDRLSDMAGQLRPGERFAPYLTGYPLPSGEHFVLAKTWQDEGAPRSGCVWTQSLLIPIWQWVELPDIAALLPSFQRPPFEVMGIVEHTLPSDSVVKDPRRFELVEALFLEDRQPIVMFDCAEAELIALRLESALLSSIRSNFAFCTYALAPRFIEGRPFDLLFAPSDARARFTSWSGRRIDATKTGAEKSRHRWTADLVRRIFDKDRARLEVDSALGFVPEFERIDESSLRMSLRWKELVNSAAESPTAVLGLLDILRVRGRPPLDGATGIFPVIKQAATRVALEFPIDQAWMFLTALLTKLPRGRIPSSLRRHLHQAVICLVGRSPQDSLSHVVTLESTDRDTPPLVDAWIGEGLAQSNAFNLTEIWHLPSAVSSRLVIASRHLARALVDYYESHPSELGIEALTDIAQTAPSMSKRRLLRSVAARFRSDRWRALLSALMQELGWKDVKRTLSDIWLATRFDQMALNKVFIQWCDGQLEPLRGAILEFEYTPETEHFLSSTLTLHGPDIDWLSKARELSELRKISVLTALLDNASTEEIATLAGDEVRLESVFTMLANEPELTFRAIAGLLGVKGISNGHEFTIGMKVLPLLDEFRGSVLLDALLKYAMTDLAVPTALIEDLAYAFVEAGQSVDRLMEYAFRQRGSEQFVGRNLVVLCSGDSRLRAQFVSRIEPLSLSLFRWQANYGENAYIVWADLLSTAFAKDPQSATGTAFEVLQYALRLVRYPASSLVVATFPVAYQAARARERGAWPWAMSKAKWIEGDLVRAFMDSSWPPYDLLVCAMLSENPQSIFRRISDRWQGERYLVKLEEAARELPKELQMDSLRLLSHAKRKS</sequence>
<name>A0A1I3YBR5_9GAMM</name>
<protein>
    <submittedName>
        <fullName evidence="1">Uncharacterized protein</fullName>
    </submittedName>
</protein>
<proteinExistence type="predicted"/>